<evidence type="ECO:0000256" key="2">
    <source>
        <dbReference type="ARBA" id="ARBA00022692"/>
    </source>
</evidence>
<proteinExistence type="predicted"/>
<dbReference type="InterPro" id="IPR037721">
    <property type="entry name" value="Ferlin"/>
</dbReference>
<comment type="caution">
    <text evidence="6">The sequence shown here is derived from an EMBL/GenBank/DDBJ whole genome shotgun (WGS) entry which is preliminary data.</text>
</comment>
<reference evidence="6" key="1">
    <citation type="submission" date="2021-02" db="EMBL/GenBank/DDBJ databases">
        <authorList>
            <person name="Nowell W R."/>
        </authorList>
    </citation>
    <scope>NUCLEOTIDE SEQUENCE</scope>
</reference>
<dbReference type="Proteomes" id="UP000663823">
    <property type="component" value="Unassembled WGS sequence"/>
</dbReference>
<evidence type="ECO:0000256" key="4">
    <source>
        <dbReference type="ARBA" id="ARBA00022989"/>
    </source>
</evidence>
<dbReference type="AlphaFoldDB" id="A0A815IL15"/>
<dbReference type="Proteomes" id="UP000663889">
    <property type="component" value="Unassembled WGS sequence"/>
</dbReference>
<name>A0A815IL15_9BILA</name>
<gene>
    <name evidence="7" type="ORF">OTI717_LOCUS36216</name>
    <name evidence="6" type="ORF">SEV965_LOCUS29682</name>
</gene>
<evidence type="ECO:0000256" key="3">
    <source>
        <dbReference type="ARBA" id="ARBA00022737"/>
    </source>
</evidence>
<dbReference type="PANTHER" id="PTHR12546">
    <property type="entry name" value="FER-1-LIKE"/>
    <property type="match status" value="1"/>
</dbReference>
<dbReference type="EMBL" id="CAJNOU010003040">
    <property type="protein sequence ID" value="CAF1366926.1"/>
    <property type="molecule type" value="Genomic_DNA"/>
</dbReference>
<dbReference type="GO" id="GO:0007009">
    <property type="term" value="P:plasma membrane organization"/>
    <property type="evidence" value="ECO:0007669"/>
    <property type="project" value="TreeGrafter"/>
</dbReference>
<dbReference type="GO" id="GO:0016020">
    <property type="term" value="C:membrane"/>
    <property type="evidence" value="ECO:0007669"/>
    <property type="project" value="UniProtKB-SubCell"/>
</dbReference>
<keyword evidence="5" id="KW-0472">Membrane</keyword>
<sequence length="155" mass="17408">MIKDRLTHSDIVGVGIIDTLDKDRGFLPTFGPCWINLYGAPREYSEIPTALDELNTGKDEGVAYRGRRFVELQTILGETPTEPFGNISNSDLIRALPYQSRKKYKLRAAFLDACILYEHELMIEFEISIGNYSNKFDDLVGNASSSITPPTNPVF</sequence>
<keyword evidence="3" id="KW-0677">Repeat</keyword>
<organism evidence="6 8">
    <name type="scientific">Rotaria sordida</name>
    <dbReference type="NCBI Taxonomy" id="392033"/>
    <lineage>
        <taxon>Eukaryota</taxon>
        <taxon>Metazoa</taxon>
        <taxon>Spiralia</taxon>
        <taxon>Gnathifera</taxon>
        <taxon>Rotifera</taxon>
        <taxon>Eurotatoria</taxon>
        <taxon>Bdelloidea</taxon>
        <taxon>Philodinida</taxon>
        <taxon>Philodinidae</taxon>
        <taxon>Rotaria</taxon>
    </lineage>
</organism>
<comment type="subcellular location">
    <subcellularLocation>
        <location evidence="1">Membrane</location>
    </subcellularLocation>
</comment>
<evidence type="ECO:0000313" key="6">
    <source>
        <dbReference type="EMBL" id="CAF1366926.1"/>
    </source>
</evidence>
<dbReference type="EMBL" id="CAJOAX010015049">
    <property type="protein sequence ID" value="CAF4150814.1"/>
    <property type="molecule type" value="Genomic_DNA"/>
</dbReference>
<evidence type="ECO:0000313" key="7">
    <source>
        <dbReference type="EMBL" id="CAF4150814.1"/>
    </source>
</evidence>
<dbReference type="PANTHER" id="PTHR12546:SF33">
    <property type="entry name" value="SPERM VESICLE FUSION PROTEIN FER-1"/>
    <property type="match status" value="1"/>
</dbReference>
<dbReference type="GO" id="GO:0061025">
    <property type="term" value="P:membrane fusion"/>
    <property type="evidence" value="ECO:0007669"/>
    <property type="project" value="TreeGrafter"/>
</dbReference>
<evidence type="ECO:0000256" key="5">
    <source>
        <dbReference type="ARBA" id="ARBA00023136"/>
    </source>
</evidence>
<evidence type="ECO:0000313" key="8">
    <source>
        <dbReference type="Proteomes" id="UP000663889"/>
    </source>
</evidence>
<keyword evidence="4" id="KW-1133">Transmembrane helix</keyword>
<keyword evidence="2" id="KW-0812">Transmembrane</keyword>
<evidence type="ECO:0000256" key="1">
    <source>
        <dbReference type="ARBA" id="ARBA00004370"/>
    </source>
</evidence>
<protein>
    <submittedName>
        <fullName evidence="6">Uncharacterized protein</fullName>
    </submittedName>
</protein>
<accession>A0A815IL15</accession>